<gene>
    <name evidence="1" type="ORF">AZE42_06456</name>
</gene>
<organism evidence="1 2">
    <name type="scientific">Rhizopogon vesiculosus</name>
    <dbReference type="NCBI Taxonomy" id="180088"/>
    <lineage>
        <taxon>Eukaryota</taxon>
        <taxon>Fungi</taxon>
        <taxon>Dikarya</taxon>
        <taxon>Basidiomycota</taxon>
        <taxon>Agaricomycotina</taxon>
        <taxon>Agaricomycetes</taxon>
        <taxon>Agaricomycetidae</taxon>
        <taxon>Boletales</taxon>
        <taxon>Suillineae</taxon>
        <taxon>Rhizopogonaceae</taxon>
        <taxon>Rhizopogon</taxon>
    </lineage>
</organism>
<comment type="caution">
    <text evidence="1">The sequence shown here is derived from an EMBL/GenBank/DDBJ whole genome shotgun (WGS) entry which is preliminary data.</text>
</comment>
<protein>
    <submittedName>
        <fullName evidence="1">Uncharacterized protein</fullName>
    </submittedName>
</protein>
<evidence type="ECO:0000313" key="2">
    <source>
        <dbReference type="Proteomes" id="UP000183567"/>
    </source>
</evidence>
<name>A0A1J8QND6_9AGAM</name>
<proteinExistence type="predicted"/>
<dbReference type="Proteomes" id="UP000183567">
    <property type="component" value="Unassembled WGS sequence"/>
</dbReference>
<dbReference type="AlphaFoldDB" id="A0A1J8QND6"/>
<evidence type="ECO:0000313" key="1">
    <source>
        <dbReference type="EMBL" id="OJA14920.1"/>
    </source>
</evidence>
<accession>A0A1J8QND6</accession>
<dbReference type="EMBL" id="LVVM01003423">
    <property type="protein sequence ID" value="OJA14920.1"/>
    <property type="molecule type" value="Genomic_DNA"/>
</dbReference>
<sequence>MTVLYLSVRDVTSAFDKDLVMTSKYYRFVTLPYHCTLCTHTRLLNWCYTNKLLNQHHRVVYVSQHHLPAFHLTRG</sequence>
<reference evidence="1 2" key="1">
    <citation type="submission" date="2016-03" db="EMBL/GenBank/DDBJ databases">
        <title>Comparative genomics of the ectomycorrhizal sister species Rhizopogon vinicolor and Rhizopogon vesiculosus (Basidiomycota: Boletales) reveals a divergence of the mating type B locus.</title>
        <authorList>
            <person name="Mujic A.B."/>
            <person name="Kuo A."/>
            <person name="Tritt A."/>
            <person name="Lipzen A."/>
            <person name="Chen C."/>
            <person name="Johnson J."/>
            <person name="Sharma A."/>
            <person name="Barry K."/>
            <person name="Grigoriev I.V."/>
            <person name="Spatafora J.W."/>
        </authorList>
    </citation>
    <scope>NUCLEOTIDE SEQUENCE [LARGE SCALE GENOMIC DNA]</scope>
    <source>
        <strain evidence="1 2">AM-OR11-056</strain>
    </source>
</reference>
<keyword evidence="2" id="KW-1185">Reference proteome</keyword>
<feature type="non-terminal residue" evidence="1">
    <location>
        <position position="75"/>
    </location>
</feature>